<name>A0A934X0B5_9BACT</name>
<proteinExistence type="predicted"/>
<dbReference type="PRINTS" id="PR00455">
    <property type="entry name" value="HTHTETR"/>
</dbReference>
<comment type="caution">
    <text evidence="4">The sequence shown here is derived from an EMBL/GenBank/DDBJ whole genome shotgun (WGS) entry which is preliminary data.</text>
</comment>
<dbReference type="RefSeq" id="WP_201431765.1">
    <property type="nucleotide sequence ID" value="NZ_JAEQBW010000006.1"/>
</dbReference>
<dbReference type="PROSITE" id="PS50977">
    <property type="entry name" value="HTH_TETR_2"/>
    <property type="match status" value="1"/>
</dbReference>
<evidence type="ECO:0000313" key="5">
    <source>
        <dbReference type="Proteomes" id="UP000611723"/>
    </source>
</evidence>
<dbReference type="PANTHER" id="PTHR43479:SF11">
    <property type="entry name" value="ACREF_ENVCD OPERON REPRESSOR-RELATED"/>
    <property type="match status" value="1"/>
</dbReference>
<evidence type="ECO:0000256" key="1">
    <source>
        <dbReference type="ARBA" id="ARBA00023125"/>
    </source>
</evidence>
<dbReference type="Proteomes" id="UP000611723">
    <property type="component" value="Unassembled WGS sequence"/>
</dbReference>
<dbReference type="InterPro" id="IPR009057">
    <property type="entry name" value="Homeodomain-like_sf"/>
</dbReference>
<accession>A0A934X0B5</accession>
<keyword evidence="5" id="KW-1185">Reference proteome</keyword>
<dbReference type="AlphaFoldDB" id="A0A934X0B5"/>
<sequence>MNKKEKIILSALLLFAQHGYSETSVDKIAQHAQVSKGLTYAHFKNKDDLLRVVIEHSIQKMTAEMMEIEEMNLQALFDNLFKSLKKNKEVIRLCFLLVIHPETPDLVNQMLEGQKQELLKLLTSLLEPKYKADSSREAVILLATIDGITLDYVVNPNSKNLKATEKYLIEKYT</sequence>
<gene>
    <name evidence="4" type="ORF">JKA74_13660</name>
</gene>
<dbReference type="Pfam" id="PF00440">
    <property type="entry name" value="TetR_N"/>
    <property type="match status" value="1"/>
</dbReference>
<organism evidence="4 5">
    <name type="scientific">Marivirga aurantiaca</name>
    <dbReference type="NCBI Taxonomy" id="2802615"/>
    <lineage>
        <taxon>Bacteria</taxon>
        <taxon>Pseudomonadati</taxon>
        <taxon>Bacteroidota</taxon>
        <taxon>Cytophagia</taxon>
        <taxon>Cytophagales</taxon>
        <taxon>Marivirgaceae</taxon>
        <taxon>Marivirga</taxon>
    </lineage>
</organism>
<feature type="DNA-binding region" description="H-T-H motif" evidence="2">
    <location>
        <begin position="24"/>
        <end position="43"/>
    </location>
</feature>
<dbReference type="Gene3D" id="1.10.357.10">
    <property type="entry name" value="Tetracycline Repressor, domain 2"/>
    <property type="match status" value="1"/>
</dbReference>
<feature type="domain" description="HTH tetR-type" evidence="3">
    <location>
        <begin position="1"/>
        <end position="61"/>
    </location>
</feature>
<keyword evidence="1 2" id="KW-0238">DNA-binding</keyword>
<reference evidence="4" key="1">
    <citation type="submission" date="2021-01" db="EMBL/GenBank/DDBJ databases">
        <title>Marivirga aurantiaca sp. nov., isolated from intertidal surface sediments.</title>
        <authorList>
            <person name="Zhang M."/>
        </authorList>
    </citation>
    <scope>NUCLEOTIDE SEQUENCE</scope>
    <source>
        <strain evidence="4">S37H4</strain>
    </source>
</reference>
<dbReference type="SUPFAM" id="SSF46689">
    <property type="entry name" value="Homeodomain-like"/>
    <property type="match status" value="1"/>
</dbReference>
<dbReference type="EMBL" id="JAEQBW010000006">
    <property type="protein sequence ID" value="MBK6266085.1"/>
    <property type="molecule type" value="Genomic_DNA"/>
</dbReference>
<protein>
    <submittedName>
        <fullName evidence="4">TetR/AcrR family transcriptional regulator</fullName>
    </submittedName>
</protein>
<dbReference type="GO" id="GO:0003677">
    <property type="term" value="F:DNA binding"/>
    <property type="evidence" value="ECO:0007669"/>
    <property type="project" value="UniProtKB-UniRule"/>
</dbReference>
<evidence type="ECO:0000313" key="4">
    <source>
        <dbReference type="EMBL" id="MBK6266085.1"/>
    </source>
</evidence>
<dbReference type="InterPro" id="IPR050624">
    <property type="entry name" value="HTH-type_Tx_Regulator"/>
</dbReference>
<dbReference type="PANTHER" id="PTHR43479">
    <property type="entry name" value="ACREF/ENVCD OPERON REPRESSOR-RELATED"/>
    <property type="match status" value="1"/>
</dbReference>
<evidence type="ECO:0000256" key="2">
    <source>
        <dbReference type="PROSITE-ProRule" id="PRU00335"/>
    </source>
</evidence>
<evidence type="ECO:0000259" key="3">
    <source>
        <dbReference type="PROSITE" id="PS50977"/>
    </source>
</evidence>
<dbReference type="InterPro" id="IPR001647">
    <property type="entry name" value="HTH_TetR"/>
</dbReference>